<gene>
    <name evidence="12" type="ORF">CC80DRAFT_492252</name>
</gene>
<evidence type="ECO:0000256" key="1">
    <source>
        <dbReference type="ARBA" id="ARBA00001231"/>
    </source>
</evidence>
<protein>
    <recommendedName>
        <fullName evidence="7">Beta-hexosaminidase</fullName>
        <ecNumber evidence="7">3.2.1.52</ecNumber>
    </recommendedName>
</protein>
<keyword evidence="4 7" id="KW-0378">Hydrolase</keyword>
<dbReference type="FunFam" id="3.20.20.80:FF:000063">
    <property type="entry name" value="Beta-hexosaminidase"/>
    <property type="match status" value="1"/>
</dbReference>
<evidence type="ECO:0000313" key="12">
    <source>
        <dbReference type="EMBL" id="KAF1956744.1"/>
    </source>
</evidence>
<feature type="chain" id="PRO_5025386623" description="Beta-hexosaminidase" evidence="9">
    <location>
        <begin position="22"/>
        <end position="608"/>
    </location>
</feature>
<feature type="active site" description="Proton donor" evidence="8">
    <location>
        <position position="352"/>
    </location>
</feature>
<dbReference type="Gene3D" id="3.20.20.80">
    <property type="entry name" value="Glycosidases"/>
    <property type="match status" value="1"/>
</dbReference>
<dbReference type="GO" id="GO:0030203">
    <property type="term" value="P:glycosaminoglycan metabolic process"/>
    <property type="evidence" value="ECO:0007669"/>
    <property type="project" value="TreeGrafter"/>
</dbReference>
<proteinExistence type="inferred from homology"/>
<evidence type="ECO:0000313" key="13">
    <source>
        <dbReference type="Proteomes" id="UP000800035"/>
    </source>
</evidence>
<keyword evidence="13" id="KW-1185">Reference proteome</keyword>
<sequence length="608" mass="67208">MRDFLLASLATASALVAHAGAVAVNPLPKPAKITWGTSGAFEVNTLTLTGPDHQVLKDGFDRATKAITELKWIPAATEAPVRSFEPFPTATGTPSRRKLRRQGYATNTTGVLSTVKVVIKDTHAALQHGVDESYTLDIAAGSNSINIKSETVYGALHALTTLQQIVISDGTGKLIVEQPVSIDDKPLYPVRGIMIDSGRNYLSKKKIFEQIDGMALSKLNILHWHIVDSQSWPIQLEAYPDMVEDAYSENEVYTKETFKAIIHYAAARGVRVLPEIDMPGHANLGWRQVDKTILACADSWWSNDNWATHTAVEPNPGQLDILNNKTYEVTGKVYKELADIFPDNWFHIGGDELHINCYNFSSKARDFFASGKSMGDLYQVWVDTALPNFRKQANKTFVMWEDVVMSANVAATGVVPKDVILQAWNNGLANINNITAKGFRVIVSSSDFMYLDCGYGGWVGNDQRYNVMVNPDAASGEENFNWLGSGGSWCAPYKTWQRIYDFDFTQGLTDAQKALVVGSIAPLWSEQVDDAVLSSKLWPRAAALAELVWSGNRDENGNKRTTELTQRILNFREYLVANGVGAAPLMPKFCLSHPHECDLNLNQTVLWG</sequence>
<comment type="catalytic activity">
    <reaction evidence="1 7">
        <text>Hydrolysis of terminal non-reducing N-acetyl-D-hexosamine residues in N-acetyl-beta-D-hexosaminides.</text>
        <dbReference type="EC" id="3.2.1.52"/>
    </reaction>
</comment>
<keyword evidence="6 7" id="KW-0326">Glycosidase</keyword>
<dbReference type="Gene3D" id="3.30.379.10">
    <property type="entry name" value="Chitobiase/beta-hexosaminidase domain 2-like"/>
    <property type="match status" value="1"/>
</dbReference>
<dbReference type="SUPFAM" id="SSF51445">
    <property type="entry name" value="(Trans)glycosidases"/>
    <property type="match status" value="1"/>
</dbReference>
<name>A0A6A5TWN6_9PLEO</name>
<evidence type="ECO:0000256" key="8">
    <source>
        <dbReference type="PIRSR" id="PIRSR001093-1"/>
    </source>
</evidence>
<dbReference type="InterPro" id="IPR029018">
    <property type="entry name" value="Hex-like_dom2"/>
</dbReference>
<evidence type="ECO:0000256" key="6">
    <source>
        <dbReference type="ARBA" id="ARBA00023295"/>
    </source>
</evidence>
<accession>A0A6A5TWN6</accession>
<evidence type="ECO:0000256" key="5">
    <source>
        <dbReference type="ARBA" id="ARBA00023180"/>
    </source>
</evidence>
<evidence type="ECO:0000256" key="4">
    <source>
        <dbReference type="ARBA" id="ARBA00022801"/>
    </source>
</evidence>
<dbReference type="InterPro" id="IPR017853">
    <property type="entry name" value="GH"/>
</dbReference>
<dbReference type="GO" id="GO:0005975">
    <property type="term" value="P:carbohydrate metabolic process"/>
    <property type="evidence" value="ECO:0007669"/>
    <property type="project" value="InterPro"/>
</dbReference>
<dbReference type="InterPro" id="IPR029019">
    <property type="entry name" value="HEX_eukaryotic_N"/>
</dbReference>
<evidence type="ECO:0000256" key="9">
    <source>
        <dbReference type="SAM" id="SignalP"/>
    </source>
</evidence>
<evidence type="ECO:0000256" key="3">
    <source>
        <dbReference type="ARBA" id="ARBA00022729"/>
    </source>
</evidence>
<dbReference type="SUPFAM" id="SSF55545">
    <property type="entry name" value="beta-N-acetylhexosaminidase-like domain"/>
    <property type="match status" value="1"/>
</dbReference>
<dbReference type="InterPro" id="IPR025705">
    <property type="entry name" value="Beta_hexosaminidase_sua/sub"/>
</dbReference>
<dbReference type="PRINTS" id="PR00738">
    <property type="entry name" value="GLHYDRLASE20"/>
</dbReference>
<dbReference type="Proteomes" id="UP000800035">
    <property type="component" value="Unassembled WGS sequence"/>
</dbReference>
<dbReference type="EC" id="3.2.1.52" evidence="7"/>
<feature type="signal peptide" evidence="9">
    <location>
        <begin position="1"/>
        <end position="21"/>
    </location>
</feature>
<dbReference type="InterPro" id="IPR015883">
    <property type="entry name" value="Glyco_hydro_20_cat"/>
</dbReference>
<feature type="domain" description="Glycoside hydrolase family 20 catalytic" evidence="10">
    <location>
        <begin position="188"/>
        <end position="551"/>
    </location>
</feature>
<dbReference type="PANTHER" id="PTHR22600">
    <property type="entry name" value="BETA-HEXOSAMINIDASE"/>
    <property type="match status" value="1"/>
</dbReference>
<evidence type="ECO:0000256" key="7">
    <source>
        <dbReference type="PIRNR" id="PIRNR001093"/>
    </source>
</evidence>
<comment type="similarity">
    <text evidence="2 7">Belongs to the glycosyl hydrolase 20 family.</text>
</comment>
<dbReference type="GO" id="GO:0016020">
    <property type="term" value="C:membrane"/>
    <property type="evidence" value="ECO:0007669"/>
    <property type="project" value="TreeGrafter"/>
</dbReference>
<dbReference type="OrthoDB" id="428480at2759"/>
<dbReference type="PIRSF" id="PIRSF001093">
    <property type="entry name" value="B-hxosamndse_ab_euk"/>
    <property type="match status" value="1"/>
</dbReference>
<feature type="domain" description="Beta-hexosaminidase eukaryotic type N-terminal" evidence="11">
    <location>
        <begin position="26"/>
        <end position="165"/>
    </location>
</feature>
<keyword evidence="5" id="KW-0325">Glycoprotein</keyword>
<dbReference type="GO" id="GO:0016231">
    <property type="term" value="F:beta-N-acetylglucosaminidase activity"/>
    <property type="evidence" value="ECO:0007669"/>
    <property type="project" value="TreeGrafter"/>
</dbReference>
<dbReference type="Pfam" id="PF00728">
    <property type="entry name" value="Glyco_hydro_20"/>
    <property type="match status" value="1"/>
</dbReference>
<evidence type="ECO:0000256" key="2">
    <source>
        <dbReference type="ARBA" id="ARBA00006285"/>
    </source>
</evidence>
<evidence type="ECO:0000259" key="10">
    <source>
        <dbReference type="Pfam" id="PF00728"/>
    </source>
</evidence>
<evidence type="ECO:0000259" key="11">
    <source>
        <dbReference type="Pfam" id="PF14845"/>
    </source>
</evidence>
<reference evidence="12" key="1">
    <citation type="journal article" date="2020" name="Stud. Mycol.">
        <title>101 Dothideomycetes genomes: a test case for predicting lifestyles and emergence of pathogens.</title>
        <authorList>
            <person name="Haridas S."/>
            <person name="Albert R."/>
            <person name="Binder M."/>
            <person name="Bloem J."/>
            <person name="Labutti K."/>
            <person name="Salamov A."/>
            <person name="Andreopoulos B."/>
            <person name="Baker S."/>
            <person name="Barry K."/>
            <person name="Bills G."/>
            <person name="Bluhm B."/>
            <person name="Cannon C."/>
            <person name="Castanera R."/>
            <person name="Culley D."/>
            <person name="Daum C."/>
            <person name="Ezra D."/>
            <person name="Gonzalez J."/>
            <person name="Henrissat B."/>
            <person name="Kuo A."/>
            <person name="Liang C."/>
            <person name="Lipzen A."/>
            <person name="Lutzoni F."/>
            <person name="Magnuson J."/>
            <person name="Mondo S."/>
            <person name="Nolan M."/>
            <person name="Ohm R."/>
            <person name="Pangilinan J."/>
            <person name="Park H.-J."/>
            <person name="Ramirez L."/>
            <person name="Alfaro M."/>
            <person name="Sun H."/>
            <person name="Tritt A."/>
            <person name="Yoshinaga Y."/>
            <person name="Zwiers L.-H."/>
            <person name="Turgeon B."/>
            <person name="Goodwin S."/>
            <person name="Spatafora J."/>
            <person name="Crous P."/>
            <person name="Grigoriev I."/>
        </authorList>
    </citation>
    <scope>NUCLEOTIDE SEQUENCE</scope>
    <source>
        <strain evidence="12">CBS 675.92</strain>
    </source>
</reference>
<dbReference type="PANTHER" id="PTHR22600:SF26">
    <property type="entry name" value="BETA-N-ACETYLHEXOSAMINIDASE"/>
    <property type="match status" value="1"/>
</dbReference>
<organism evidence="12 13">
    <name type="scientific">Byssothecium circinans</name>
    <dbReference type="NCBI Taxonomy" id="147558"/>
    <lineage>
        <taxon>Eukaryota</taxon>
        <taxon>Fungi</taxon>
        <taxon>Dikarya</taxon>
        <taxon>Ascomycota</taxon>
        <taxon>Pezizomycotina</taxon>
        <taxon>Dothideomycetes</taxon>
        <taxon>Pleosporomycetidae</taxon>
        <taxon>Pleosporales</taxon>
        <taxon>Massarineae</taxon>
        <taxon>Massarinaceae</taxon>
        <taxon>Byssothecium</taxon>
    </lineage>
</organism>
<keyword evidence="3 9" id="KW-0732">Signal</keyword>
<dbReference type="EMBL" id="ML976991">
    <property type="protein sequence ID" value="KAF1956744.1"/>
    <property type="molecule type" value="Genomic_DNA"/>
</dbReference>
<dbReference type="AlphaFoldDB" id="A0A6A5TWN6"/>
<dbReference type="Pfam" id="PF14845">
    <property type="entry name" value="Glycohydro_20b2"/>
    <property type="match status" value="1"/>
</dbReference>